<dbReference type="PIRSF" id="PIRSF000294">
    <property type="entry name" value="Cytochrome-c_peroxidase"/>
    <property type="match status" value="1"/>
</dbReference>
<evidence type="ECO:0000313" key="13">
    <source>
        <dbReference type="Proteomes" id="UP000029553"/>
    </source>
</evidence>
<dbReference type="PANTHER" id="PTHR30600">
    <property type="entry name" value="CYTOCHROME C PEROXIDASE-RELATED"/>
    <property type="match status" value="1"/>
</dbReference>
<evidence type="ECO:0000313" key="12">
    <source>
        <dbReference type="EMBL" id="KGH32319.1"/>
    </source>
</evidence>
<dbReference type="SUPFAM" id="SSF46626">
    <property type="entry name" value="Cytochrome c"/>
    <property type="match status" value="2"/>
</dbReference>
<feature type="binding site" description="covalent" evidence="8">
    <location>
        <position position="74"/>
    </location>
    <ligand>
        <name>heme c</name>
        <dbReference type="ChEBI" id="CHEBI:61717"/>
        <label>1</label>
    </ligand>
</feature>
<dbReference type="AlphaFoldDB" id="A0A096FQS7"/>
<keyword evidence="7 9" id="KW-0408">Iron</keyword>
<dbReference type="GO" id="GO:0046872">
    <property type="term" value="F:metal ion binding"/>
    <property type="evidence" value="ECO:0007669"/>
    <property type="project" value="UniProtKB-KW"/>
</dbReference>
<evidence type="ECO:0000256" key="2">
    <source>
        <dbReference type="ARBA" id="ARBA00022617"/>
    </source>
</evidence>
<protein>
    <submittedName>
        <fullName evidence="12">Cytochrome B6</fullName>
    </submittedName>
</protein>
<dbReference type="Gene3D" id="1.10.760.10">
    <property type="entry name" value="Cytochrome c-like domain"/>
    <property type="match status" value="2"/>
</dbReference>
<accession>A0A096FQS7</accession>
<dbReference type="Proteomes" id="UP000029553">
    <property type="component" value="Unassembled WGS sequence"/>
</dbReference>
<feature type="binding site" description="axial binding residue" evidence="9">
    <location>
        <position position="75"/>
    </location>
    <ligand>
        <name>heme c</name>
        <dbReference type="ChEBI" id="CHEBI:61717"/>
        <label>1</label>
    </ligand>
    <ligandPart>
        <name>Fe</name>
        <dbReference type="ChEBI" id="CHEBI:18248"/>
    </ligandPart>
</feature>
<proteinExistence type="predicted"/>
<reference evidence="12 13" key="1">
    <citation type="submission" date="2013-09" db="EMBL/GenBank/DDBJ databases">
        <title>High correlation between genotypes and phenotypes of environmental bacteria Comamonas testosteroni strains.</title>
        <authorList>
            <person name="Liu L."/>
            <person name="Zhu W."/>
            <person name="Xia X."/>
            <person name="Xu B."/>
            <person name="Luo M."/>
            <person name="Wang G."/>
        </authorList>
    </citation>
    <scope>NUCLEOTIDE SEQUENCE [LARGE SCALE GENOMIC DNA]</scope>
    <source>
        <strain evidence="12 13">JL40</strain>
    </source>
</reference>
<feature type="chain" id="PRO_5001926176" evidence="10">
    <location>
        <begin position="30"/>
        <end position="335"/>
    </location>
</feature>
<evidence type="ECO:0000256" key="9">
    <source>
        <dbReference type="PIRSR" id="PIRSR000294-2"/>
    </source>
</evidence>
<dbReference type="EMBL" id="AWOR01000001">
    <property type="protein sequence ID" value="KGH32319.1"/>
    <property type="molecule type" value="Genomic_DNA"/>
</dbReference>
<comment type="caution">
    <text evidence="12">The sequence shown here is derived from an EMBL/GenBank/DDBJ whole genome shotgun (WGS) entry which is preliminary data.</text>
</comment>
<evidence type="ECO:0000256" key="3">
    <source>
        <dbReference type="ARBA" id="ARBA00022723"/>
    </source>
</evidence>
<name>A0A096FQS7_COMTE</name>
<dbReference type="RefSeq" id="WP_034365151.1">
    <property type="nucleotide sequence ID" value="NZ_AWOR01000001.1"/>
</dbReference>
<evidence type="ECO:0000259" key="11">
    <source>
        <dbReference type="PROSITE" id="PS51007"/>
    </source>
</evidence>
<feature type="domain" description="Cytochrome c" evidence="11">
    <location>
        <begin position="49"/>
        <end position="182"/>
    </location>
</feature>
<keyword evidence="6" id="KW-0560">Oxidoreductase</keyword>
<feature type="binding site" description="covalent" evidence="8">
    <location>
        <position position="71"/>
    </location>
    <ligand>
        <name>heme c</name>
        <dbReference type="ChEBI" id="CHEBI:61717"/>
        <label>1</label>
    </ligand>
</feature>
<gene>
    <name evidence="12" type="ORF">P353_03450</name>
</gene>
<keyword evidence="5" id="KW-0574">Periplasm</keyword>
<sequence length="335" mass="37044">MDHQSTSRHRQFQFLGLLAALATCGWATAQAPPQEPITPIPTSTQENPLKVDLGRKLFNDTRLSSDNSISCASCHEVKKGGADRQALSSGVQGRLGKVNTPTVLNSRYNFRQFWDGRAASLEEQVKGPLHDPNEMNTTWAQVLGKLSGDAALSAEFKVLYPNTGINASNIADALASYQRALITPNARFDRHLRGDKNVLSQDELRGYQLFKSYGCVACHQGVNVGGNMFQTFGVMGDYFSQRGKPSDADLGRYNVTKNPDDKHVFKVPSLRNVALTAPYFHDGSAKTLEDAVDVMFRYQLGRSAPELDKKYIIKFLHTLTGELDGQPLEHWAQEP</sequence>
<keyword evidence="3 9" id="KW-0479">Metal-binding</keyword>
<dbReference type="GO" id="GO:0042597">
    <property type="term" value="C:periplasmic space"/>
    <property type="evidence" value="ECO:0007669"/>
    <property type="project" value="UniProtKB-SubCell"/>
</dbReference>
<dbReference type="InterPro" id="IPR004852">
    <property type="entry name" value="Di-haem_cyt_c_peroxidsae"/>
</dbReference>
<feature type="binding site" description="covalent" evidence="8">
    <location>
        <position position="218"/>
    </location>
    <ligand>
        <name>heme c</name>
        <dbReference type="ChEBI" id="CHEBI:61717"/>
        <label>2</label>
    </ligand>
</feature>
<organism evidence="12 13">
    <name type="scientific">Comamonas testosteroni</name>
    <name type="common">Pseudomonas testosteroni</name>
    <dbReference type="NCBI Taxonomy" id="285"/>
    <lineage>
        <taxon>Bacteria</taxon>
        <taxon>Pseudomonadati</taxon>
        <taxon>Pseudomonadota</taxon>
        <taxon>Betaproteobacteria</taxon>
        <taxon>Burkholderiales</taxon>
        <taxon>Comamonadaceae</taxon>
        <taxon>Comamonas</taxon>
    </lineage>
</organism>
<comment type="subcellular location">
    <subcellularLocation>
        <location evidence="1">Periplasm</location>
    </subcellularLocation>
</comment>
<feature type="signal peptide" evidence="10">
    <location>
        <begin position="1"/>
        <end position="29"/>
    </location>
</feature>
<dbReference type="InterPro" id="IPR051395">
    <property type="entry name" value="Cytochrome_c_Peroxidase/MauG"/>
</dbReference>
<evidence type="ECO:0000256" key="4">
    <source>
        <dbReference type="ARBA" id="ARBA00022729"/>
    </source>
</evidence>
<evidence type="ECO:0000256" key="7">
    <source>
        <dbReference type="ARBA" id="ARBA00023004"/>
    </source>
</evidence>
<keyword evidence="4 10" id="KW-0732">Signal</keyword>
<dbReference type="PANTHER" id="PTHR30600:SF7">
    <property type="entry name" value="CYTOCHROME C PEROXIDASE-RELATED"/>
    <property type="match status" value="1"/>
</dbReference>
<evidence type="ECO:0000256" key="8">
    <source>
        <dbReference type="PIRSR" id="PIRSR000294-1"/>
    </source>
</evidence>
<comment type="PTM">
    <text evidence="8">Binds 2 heme groups per subunit.</text>
</comment>
<feature type="binding site" description="covalent" evidence="8">
    <location>
        <position position="215"/>
    </location>
    <ligand>
        <name>heme c</name>
        <dbReference type="ChEBI" id="CHEBI:61717"/>
        <label>2</label>
    </ligand>
</feature>
<dbReference type="InterPro" id="IPR036909">
    <property type="entry name" value="Cyt_c-like_dom_sf"/>
</dbReference>
<evidence type="ECO:0000256" key="1">
    <source>
        <dbReference type="ARBA" id="ARBA00004418"/>
    </source>
</evidence>
<feature type="domain" description="Cytochrome c" evidence="11">
    <location>
        <begin position="201"/>
        <end position="320"/>
    </location>
</feature>
<feature type="binding site" description="axial binding residue" evidence="9">
    <location>
        <position position="219"/>
    </location>
    <ligand>
        <name>heme c</name>
        <dbReference type="ChEBI" id="CHEBI:61717"/>
        <label>2</label>
    </ligand>
    <ligandPart>
        <name>Fe</name>
        <dbReference type="ChEBI" id="CHEBI:18248"/>
    </ligandPart>
</feature>
<dbReference type="PROSITE" id="PS51007">
    <property type="entry name" value="CYTC"/>
    <property type="match status" value="2"/>
</dbReference>
<dbReference type="Pfam" id="PF03150">
    <property type="entry name" value="CCP_MauG"/>
    <property type="match status" value="1"/>
</dbReference>
<evidence type="ECO:0000256" key="5">
    <source>
        <dbReference type="ARBA" id="ARBA00022764"/>
    </source>
</evidence>
<comment type="cofactor">
    <cofactor evidence="8">
        <name>heme</name>
        <dbReference type="ChEBI" id="CHEBI:30413"/>
    </cofactor>
    <text evidence="8">Binds 2 heme groups.</text>
</comment>
<evidence type="ECO:0000256" key="6">
    <source>
        <dbReference type="ARBA" id="ARBA00023002"/>
    </source>
</evidence>
<dbReference type="GO" id="GO:0004130">
    <property type="term" value="F:cytochrome-c peroxidase activity"/>
    <property type="evidence" value="ECO:0007669"/>
    <property type="project" value="TreeGrafter"/>
</dbReference>
<dbReference type="InterPro" id="IPR026259">
    <property type="entry name" value="MauG/Cytc_peroxidase"/>
</dbReference>
<keyword evidence="2 8" id="KW-0349">Heme</keyword>
<dbReference type="InterPro" id="IPR009056">
    <property type="entry name" value="Cyt_c-like_dom"/>
</dbReference>
<feature type="binding site" description="axial binding residue" evidence="9">
    <location>
        <position position="295"/>
    </location>
    <ligand>
        <name>heme c</name>
        <dbReference type="ChEBI" id="CHEBI:61717"/>
        <label>2</label>
    </ligand>
    <ligandPart>
        <name>Fe</name>
        <dbReference type="ChEBI" id="CHEBI:18248"/>
    </ligandPart>
</feature>
<evidence type="ECO:0000256" key="10">
    <source>
        <dbReference type="SAM" id="SignalP"/>
    </source>
</evidence>
<dbReference type="GO" id="GO:0009055">
    <property type="term" value="F:electron transfer activity"/>
    <property type="evidence" value="ECO:0007669"/>
    <property type="project" value="InterPro"/>
</dbReference>
<dbReference type="GO" id="GO:0020037">
    <property type="term" value="F:heme binding"/>
    <property type="evidence" value="ECO:0007669"/>
    <property type="project" value="InterPro"/>
</dbReference>